<evidence type="ECO:0000259" key="5">
    <source>
        <dbReference type="PROSITE" id="PS50106"/>
    </source>
</evidence>
<dbReference type="PANTHER" id="PTHR46227">
    <property type="entry name" value="GLUTAMATE RECEPTOR-INTERACTING PROTEIN GRIP"/>
    <property type="match status" value="1"/>
</dbReference>
<sequence length="779" mass="87568">MLNFLLFLRFFTSIALFFRYFHWKKSLISSMQTEKEDCLSFSNFIYYLVYCVLCINKLFSCRSDLVDVGDVIIAIDGKRTDQLTHSEVVDLVRFCEKVVPLDLEYPLPPKHIHTSSNVRRKTTIVQIRRTEADNLGLTARGGIQSDSKLSRPITVTRVRPNSPADKCGIIRPGDRILRVNTVSTVNLPLNEVVDLLRLRFEEDSFIELLLEYDVSIVTAILESKAQVLLEIEKNPGVILGVELSKIMYGTSSRFRVERVIPAGVADRCGAVKPGDHVLSIDNVPTLNISIKEAQQLMQWSPAAEVKVEILPRHLINPEVSLVITDKEYAESENNDSKSNTFQLNCQDESTPDVRQNERPKNAIRQTKSVDDIREAFQKESASSSSVSTSRRDGLFRGSSLPSVRRTHTHKVSLKTPCGLLLEKEGSQLVASEVFVGGNAWQTGVIFEGDRILSISNIDLNSLNLNQITSLLSSHIEQDYLVTFEFDISDSLSEAYGILTVKLPRRAAKSLGLTVSAPRHINNRNHDTEECVAKVSQVRTGSVAHRSNVVRVGDELLSVDGVGVVGIEPERVALLLQDDCNDIVTLKIRRQDPEEEELSNPSSPSAKTPKSLRRSQSTVQRRNENEIWERLSELSDNTISSNDPWEKRKESCDEQLREVERQIQTVFRPTPVQLERIIVKRLSSEPFGFSLSDGVYEKGVYISAIKPNSPASGVLKVYDRILQINETSTRLLDCRQVACLLARCADEITLIVCRNPLTNSPALLKRVNEKFNAKSKYFDT</sequence>
<dbReference type="OrthoDB" id="75502at2759"/>
<evidence type="ECO:0000313" key="6">
    <source>
        <dbReference type="EMBL" id="CAD5124946.1"/>
    </source>
</evidence>
<evidence type="ECO:0000256" key="2">
    <source>
        <dbReference type="ARBA" id="ARBA00022490"/>
    </source>
</evidence>
<feature type="domain" description="PDZ" evidence="5">
    <location>
        <begin position="66"/>
        <end position="107"/>
    </location>
</feature>
<dbReference type="InterPro" id="IPR041489">
    <property type="entry name" value="PDZ_6"/>
</dbReference>
<dbReference type="PANTHER" id="PTHR46227:SF2">
    <property type="entry name" value="FI03335P"/>
    <property type="match status" value="1"/>
</dbReference>
<reference evidence="6 7" key="1">
    <citation type="submission" date="2020-08" db="EMBL/GenBank/DDBJ databases">
        <authorList>
            <person name="Hejnol A."/>
        </authorList>
    </citation>
    <scope>NUCLEOTIDE SEQUENCE [LARGE SCALE GENOMIC DNA]</scope>
</reference>
<dbReference type="InterPro" id="IPR001478">
    <property type="entry name" value="PDZ"/>
</dbReference>
<dbReference type="Pfam" id="PF17820">
    <property type="entry name" value="PDZ_6"/>
    <property type="match status" value="1"/>
</dbReference>
<feature type="compositionally biased region" description="Basic and acidic residues" evidence="4">
    <location>
        <begin position="367"/>
        <end position="377"/>
    </location>
</feature>
<dbReference type="GO" id="GO:0098887">
    <property type="term" value="P:neurotransmitter receptor transport, endosome to postsynaptic membrane"/>
    <property type="evidence" value="ECO:0007669"/>
    <property type="project" value="TreeGrafter"/>
</dbReference>
<dbReference type="SUPFAM" id="SSF50156">
    <property type="entry name" value="PDZ domain-like"/>
    <property type="match status" value="6"/>
</dbReference>
<dbReference type="InterPro" id="IPR043545">
    <property type="entry name" value="GRIP1/2"/>
</dbReference>
<evidence type="ECO:0000256" key="3">
    <source>
        <dbReference type="ARBA" id="ARBA00022737"/>
    </source>
</evidence>
<dbReference type="Gene3D" id="2.30.42.10">
    <property type="match status" value="6"/>
</dbReference>
<comment type="subcellular location">
    <subcellularLocation>
        <location evidence="1">Cytoplasm</location>
    </subcellularLocation>
</comment>
<evidence type="ECO:0000256" key="1">
    <source>
        <dbReference type="ARBA" id="ARBA00004496"/>
    </source>
</evidence>
<dbReference type="PROSITE" id="PS50106">
    <property type="entry name" value="PDZ"/>
    <property type="match status" value="6"/>
</dbReference>
<organism evidence="6 7">
    <name type="scientific">Dimorphilus gyrociliatus</name>
    <dbReference type="NCBI Taxonomy" id="2664684"/>
    <lineage>
        <taxon>Eukaryota</taxon>
        <taxon>Metazoa</taxon>
        <taxon>Spiralia</taxon>
        <taxon>Lophotrochozoa</taxon>
        <taxon>Annelida</taxon>
        <taxon>Polychaeta</taxon>
        <taxon>Polychaeta incertae sedis</taxon>
        <taxon>Dinophilidae</taxon>
        <taxon>Dimorphilus</taxon>
    </lineage>
</organism>
<evidence type="ECO:0000313" key="7">
    <source>
        <dbReference type="Proteomes" id="UP000549394"/>
    </source>
</evidence>
<dbReference type="GO" id="GO:0005737">
    <property type="term" value="C:cytoplasm"/>
    <property type="evidence" value="ECO:0007669"/>
    <property type="project" value="UniProtKB-SubCell"/>
</dbReference>
<dbReference type="SMART" id="SM00228">
    <property type="entry name" value="PDZ"/>
    <property type="match status" value="6"/>
</dbReference>
<dbReference type="AlphaFoldDB" id="A0A7I8W9X7"/>
<feature type="region of interest" description="Disordered" evidence="4">
    <location>
        <begin position="330"/>
        <end position="400"/>
    </location>
</feature>
<feature type="domain" description="PDZ" evidence="5">
    <location>
        <begin position="418"/>
        <end position="471"/>
    </location>
</feature>
<keyword evidence="2" id="KW-0963">Cytoplasm</keyword>
<keyword evidence="3" id="KW-0677">Repeat</keyword>
<name>A0A7I8W9X7_9ANNE</name>
<dbReference type="EMBL" id="CAJFCJ010000024">
    <property type="protein sequence ID" value="CAD5124946.1"/>
    <property type="molecule type" value="Genomic_DNA"/>
</dbReference>
<protein>
    <submittedName>
        <fullName evidence="6">DgyrCDS13190</fullName>
    </submittedName>
</protein>
<proteinExistence type="predicted"/>
<evidence type="ECO:0000256" key="4">
    <source>
        <dbReference type="SAM" id="MobiDB-lite"/>
    </source>
</evidence>
<comment type="caution">
    <text evidence="6">The sequence shown here is derived from an EMBL/GenBank/DDBJ whole genome shotgun (WGS) entry which is preliminary data.</text>
</comment>
<feature type="domain" description="PDZ" evidence="5">
    <location>
        <begin position="499"/>
        <end position="590"/>
    </location>
</feature>
<feature type="compositionally biased region" description="Polar residues" evidence="4">
    <location>
        <begin position="336"/>
        <end position="348"/>
    </location>
</feature>
<dbReference type="Pfam" id="PF00595">
    <property type="entry name" value="PDZ"/>
    <property type="match status" value="3"/>
</dbReference>
<keyword evidence="7" id="KW-1185">Reference proteome</keyword>
<feature type="region of interest" description="Disordered" evidence="4">
    <location>
        <begin position="591"/>
        <end position="620"/>
    </location>
</feature>
<dbReference type="InterPro" id="IPR036034">
    <property type="entry name" value="PDZ_sf"/>
</dbReference>
<feature type="domain" description="PDZ" evidence="5">
    <location>
        <begin position="675"/>
        <end position="755"/>
    </location>
</feature>
<accession>A0A7I8W9X7</accession>
<gene>
    <name evidence="6" type="ORF">DGYR_LOCUS12416</name>
</gene>
<feature type="domain" description="PDZ" evidence="5">
    <location>
        <begin position="228"/>
        <end position="298"/>
    </location>
</feature>
<feature type="domain" description="PDZ" evidence="5">
    <location>
        <begin position="124"/>
        <end position="197"/>
    </location>
</feature>
<dbReference type="Proteomes" id="UP000549394">
    <property type="component" value="Unassembled WGS sequence"/>
</dbReference>